<dbReference type="EMBL" id="SXFB01000015">
    <property type="protein sequence ID" value="NFV27411.1"/>
    <property type="molecule type" value="Genomic_DNA"/>
</dbReference>
<evidence type="ECO:0000259" key="1">
    <source>
        <dbReference type="SMART" id="SM00860"/>
    </source>
</evidence>
<sequence length="202" mass="24249">MIKKEFKDFIKNCFKTLKKNHPEKFYIPSNFYREIPNEMVCNDKNKWKLIESNISEEDIVRLEKHFQVKLPELYKAFISSYFYLFDKLEGIVDNYNDYDDYDMEVDIMNQTPDKPLDEIYHVFNEYKELLKFGYIPIGDLDDIGPICFDALNNYSLVLLDHEEYYQCESRDELEEMAVLVFGDFGDFLECFFCGVKYVCEDI</sequence>
<dbReference type="SUPFAM" id="SSF160631">
    <property type="entry name" value="SMI1/KNR4-like"/>
    <property type="match status" value="1"/>
</dbReference>
<accession>A0A6B4QHD8</accession>
<evidence type="ECO:0000313" key="2">
    <source>
        <dbReference type="EMBL" id="NFV27411.1"/>
    </source>
</evidence>
<comment type="caution">
    <text evidence="2">The sequence shown here is derived from an EMBL/GenBank/DDBJ whole genome shotgun (WGS) entry which is preliminary data.</text>
</comment>
<dbReference type="Proteomes" id="UP000486903">
    <property type="component" value="Unassembled WGS sequence"/>
</dbReference>
<dbReference type="InterPro" id="IPR037883">
    <property type="entry name" value="Knr4/Smi1-like_sf"/>
</dbReference>
<dbReference type="SMART" id="SM00860">
    <property type="entry name" value="SMI1_KNR4"/>
    <property type="match status" value="1"/>
</dbReference>
<name>A0A6B4QHD8_CLOBO</name>
<protein>
    <submittedName>
        <fullName evidence="2">SMI1/KNR4 family protein</fullName>
    </submittedName>
</protein>
<organism evidence="2 3">
    <name type="scientific">Clostridium botulinum</name>
    <dbReference type="NCBI Taxonomy" id="1491"/>
    <lineage>
        <taxon>Bacteria</taxon>
        <taxon>Bacillati</taxon>
        <taxon>Bacillota</taxon>
        <taxon>Clostridia</taxon>
        <taxon>Eubacteriales</taxon>
        <taxon>Clostridiaceae</taxon>
        <taxon>Clostridium</taxon>
    </lineage>
</organism>
<dbReference type="RefSeq" id="WP_003370803.1">
    <property type="nucleotide sequence ID" value="NZ_JACBBA010000002.1"/>
</dbReference>
<reference evidence="2 3" key="1">
    <citation type="submission" date="2019-04" db="EMBL/GenBank/DDBJ databases">
        <title>Genome sequencing of Clostridium botulinum Groups I-IV and Clostridium butyricum.</title>
        <authorList>
            <person name="Brunt J."/>
            <person name="Van Vliet A.H.M."/>
            <person name="Stringer S.C."/>
            <person name="Carter A.T."/>
            <person name="Peck M.W."/>
        </authorList>
    </citation>
    <scope>NUCLEOTIDE SEQUENCE [LARGE SCALE GENOMIC DNA]</scope>
    <source>
        <strain evidence="2 3">BL81</strain>
    </source>
</reference>
<dbReference type="AlphaFoldDB" id="A0A6B4QHD8"/>
<dbReference type="Pfam" id="PF09346">
    <property type="entry name" value="SMI1_KNR4"/>
    <property type="match status" value="1"/>
</dbReference>
<evidence type="ECO:0000313" key="3">
    <source>
        <dbReference type="Proteomes" id="UP000486903"/>
    </source>
</evidence>
<proteinExistence type="predicted"/>
<dbReference type="InterPro" id="IPR018958">
    <property type="entry name" value="Knr4/Smi1-like_dom"/>
</dbReference>
<dbReference type="Gene3D" id="3.40.1580.10">
    <property type="entry name" value="SMI1/KNR4-like"/>
    <property type="match status" value="1"/>
</dbReference>
<gene>
    <name evidence="2" type="ORF">FDG31_14765</name>
</gene>
<feature type="domain" description="Knr4/Smi1-like" evidence="1">
    <location>
        <begin position="53"/>
        <end position="190"/>
    </location>
</feature>